<proteinExistence type="predicted"/>
<dbReference type="AlphaFoldDB" id="A0A101FGA1"/>
<comment type="caution">
    <text evidence="2">The sequence shown here is derived from an EMBL/GenBank/DDBJ whole genome shotgun (WGS) entry which is preliminary data.</text>
</comment>
<evidence type="ECO:0000313" key="3">
    <source>
        <dbReference type="Proteomes" id="UP000053326"/>
    </source>
</evidence>
<keyword evidence="1" id="KW-0812">Transmembrane</keyword>
<evidence type="ECO:0000256" key="1">
    <source>
        <dbReference type="SAM" id="Phobius"/>
    </source>
</evidence>
<reference evidence="3" key="1">
    <citation type="journal article" date="2015" name="MBio">
        <title>Genome-Resolved Metagenomic Analysis Reveals Roles for Candidate Phyla and Other Microbial Community Members in Biogeochemical Transformations in Oil Reservoirs.</title>
        <authorList>
            <person name="Hu P."/>
            <person name="Tom L."/>
            <person name="Singh A."/>
            <person name="Thomas B.C."/>
            <person name="Baker B.J."/>
            <person name="Piceno Y.M."/>
            <person name="Andersen G.L."/>
            <person name="Banfield J.F."/>
        </authorList>
    </citation>
    <scope>NUCLEOTIDE SEQUENCE [LARGE SCALE GENOMIC DNA]</scope>
</reference>
<feature type="transmembrane region" description="Helical" evidence="1">
    <location>
        <begin position="48"/>
        <end position="66"/>
    </location>
</feature>
<name>A0A101FGA1_9THEO</name>
<dbReference type="EMBL" id="LGFO01000091">
    <property type="protein sequence ID" value="KUK36462.1"/>
    <property type="molecule type" value="Genomic_DNA"/>
</dbReference>
<organism evidence="2 3">
    <name type="scientific">Thermacetogenium phaeum</name>
    <dbReference type="NCBI Taxonomy" id="85874"/>
    <lineage>
        <taxon>Bacteria</taxon>
        <taxon>Bacillati</taxon>
        <taxon>Bacillota</taxon>
        <taxon>Clostridia</taxon>
        <taxon>Thermoanaerobacterales</taxon>
        <taxon>Thermoanaerobacteraceae</taxon>
        <taxon>Thermacetogenium</taxon>
    </lineage>
</organism>
<sequence length="178" mass="20047">MRLSYRFFLPFFSLIVAAVAVFFISLAAGWEPPLSALYEFLAIPSNRWAIGVASFAVLLVSLYLFLTSFQKSSEREVVLRETEHGYVEITNSALEDLIRRAARHVRGIREVKPILRHNKEGLSVILRVGVNPDATIPAVSEQVQQITRDYLEEKAGIQVRGISVLVESVSFEQKARVE</sequence>
<keyword evidence="1" id="KW-0472">Membrane</keyword>
<gene>
    <name evidence="2" type="ORF">XD66_0837</name>
</gene>
<evidence type="ECO:0000313" key="2">
    <source>
        <dbReference type="EMBL" id="KUK36462.1"/>
    </source>
</evidence>
<dbReference type="Proteomes" id="UP000053326">
    <property type="component" value="Unassembled WGS sequence"/>
</dbReference>
<protein>
    <submittedName>
        <fullName evidence="2">Alkaline shock protein 24</fullName>
    </submittedName>
</protein>
<keyword evidence="1" id="KW-1133">Transmembrane helix</keyword>
<dbReference type="NCBIfam" id="NF033218">
    <property type="entry name" value="anchor_AmaP"/>
    <property type="match status" value="1"/>
</dbReference>
<feature type="transmembrane region" description="Helical" evidence="1">
    <location>
        <begin position="7"/>
        <end position="28"/>
    </location>
</feature>
<accession>A0A101FGA1</accession>